<evidence type="ECO:0000259" key="1">
    <source>
        <dbReference type="SMART" id="SM00703"/>
    </source>
</evidence>
<gene>
    <name evidence="2" type="ORF">LSINAPIS_LOCUS14968</name>
</gene>
<organism evidence="2 3">
    <name type="scientific">Leptidea sinapis</name>
    <dbReference type="NCBI Taxonomy" id="189913"/>
    <lineage>
        <taxon>Eukaryota</taxon>
        <taxon>Metazoa</taxon>
        <taxon>Ecdysozoa</taxon>
        <taxon>Arthropoda</taxon>
        <taxon>Hexapoda</taxon>
        <taxon>Insecta</taxon>
        <taxon>Pterygota</taxon>
        <taxon>Neoptera</taxon>
        <taxon>Endopterygota</taxon>
        <taxon>Lepidoptera</taxon>
        <taxon>Glossata</taxon>
        <taxon>Ditrysia</taxon>
        <taxon>Papilionoidea</taxon>
        <taxon>Pieridae</taxon>
        <taxon>Dismorphiinae</taxon>
        <taxon>Leptidea</taxon>
    </lineage>
</organism>
<dbReference type="SMART" id="SM00703">
    <property type="entry name" value="NRF"/>
    <property type="match status" value="1"/>
</dbReference>
<dbReference type="Proteomes" id="UP000324832">
    <property type="component" value="Unassembled WGS sequence"/>
</dbReference>
<protein>
    <recommendedName>
        <fullName evidence="1">Nose resistant-to-fluoxetine protein N-terminal domain-containing protein</fullName>
    </recommendedName>
</protein>
<evidence type="ECO:0000313" key="2">
    <source>
        <dbReference type="EMBL" id="VVD05420.1"/>
    </source>
</evidence>
<dbReference type="EMBL" id="FZQP02006970">
    <property type="protein sequence ID" value="VVD05420.1"/>
    <property type="molecule type" value="Genomic_DNA"/>
</dbReference>
<accession>A0A5E4R8B7</accession>
<dbReference type="Pfam" id="PF20146">
    <property type="entry name" value="NRF"/>
    <property type="match status" value="1"/>
</dbReference>
<dbReference type="AlphaFoldDB" id="A0A5E4R8B7"/>
<feature type="domain" description="Nose resistant-to-fluoxetine protein N-terminal" evidence="1">
    <location>
        <begin position="23"/>
        <end position="178"/>
    </location>
</feature>
<reference evidence="2 3" key="1">
    <citation type="submission" date="2017-07" db="EMBL/GenBank/DDBJ databases">
        <authorList>
            <person name="Talla V."/>
            <person name="Backstrom N."/>
        </authorList>
    </citation>
    <scope>NUCLEOTIDE SEQUENCE [LARGE SCALE GENOMIC DNA]</scope>
</reference>
<proteinExistence type="predicted"/>
<evidence type="ECO:0000313" key="3">
    <source>
        <dbReference type="Proteomes" id="UP000324832"/>
    </source>
</evidence>
<name>A0A5E4R8B7_9NEOP</name>
<dbReference type="InterPro" id="IPR006621">
    <property type="entry name" value="Nose-resist-to-fluoxetine_N"/>
</dbReference>
<sequence length="214" mass="23586">MDLITVNPANAFDNILYRQVLDSQQCEKQLTFLSSNALATLFVDASGKIPNGIMSGNLIDYGDYHQCLGINNSINGMMIAGKHCTLKIPFLQNDLSLFNISSNDSSITSFIRSLVSGVNLLQEYKTLLNTTFLGEPALTVGICIPKVCSVSQVAEYITKGLGVSVNDSQARVSSFCRLPQDKPSSVCDYISIYFRKYAHNQFFVDQKCATNIRI</sequence>
<keyword evidence="3" id="KW-1185">Reference proteome</keyword>